<dbReference type="PANTHER" id="PTHR43280:SF28">
    <property type="entry name" value="HTH-TYPE TRANSCRIPTIONAL ACTIVATOR RHAS"/>
    <property type="match status" value="1"/>
</dbReference>
<dbReference type="InterPro" id="IPR020449">
    <property type="entry name" value="Tscrpt_reg_AraC-type_HTH"/>
</dbReference>
<dbReference type="InterPro" id="IPR009057">
    <property type="entry name" value="Homeodomain-like_sf"/>
</dbReference>
<evidence type="ECO:0000259" key="4">
    <source>
        <dbReference type="PROSITE" id="PS01124"/>
    </source>
</evidence>
<dbReference type="PROSITE" id="PS01124">
    <property type="entry name" value="HTH_ARAC_FAMILY_2"/>
    <property type="match status" value="1"/>
</dbReference>
<dbReference type="Pfam" id="PF02311">
    <property type="entry name" value="AraC_binding"/>
    <property type="match status" value="1"/>
</dbReference>
<dbReference type="AlphaFoldDB" id="A0AAW8TXK8"/>
<name>A0AAW8TXK8_9ENTE</name>
<proteinExistence type="predicted"/>
<feature type="domain" description="HTH araC/xylS-type" evidence="4">
    <location>
        <begin position="190"/>
        <end position="288"/>
    </location>
</feature>
<organism evidence="5 6">
    <name type="scientific">Enterococcus asini</name>
    <dbReference type="NCBI Taxonomy" id="57732"/>
    <lineage>
        <taxon>Bacteria</taxon>
        <taxon>Bacillati</taxon>
        <taxon>Bacillota</taxon>
        <taxon>Bacilli</taxon>
        <taxon>Lactobacillales</taxon>
        <taxon>Enterococcaceae</taxon>
        <taxon>Enterococcus</taxon>
    </lineage>
</organism>
<sequence>MAYWETADHSWTPDSSRFFNTPSQKNRDLFYVYQEMGHFKALKPYYTERSGLSSYLIKFTLSGEGSLTYQERTERITPGDVFFIDCRNYQYYKTVSEEPWEMDWIHISGGQTKAFYEEFVRTGTSVFHTQGDPWQNPLHMIMTKLLYLQDKQTTKTDFESSVLIHELLNELLIQKYQLNFQDQDIPAYILEMKDYIIDHLQEPITLELLEHKFHLNRYQLNKEFSRYIGMPPIEYQIHQRISKAKDLLRYSDLSIQEVATNVGLENFSYFSRLFKKKTGLAPSTFRKIG</sequence>
<dbReference type="EMBL" id="JARQBJ010000002">
    <property type="protein sequence ID" value="MDT2809662.1"/>
    <property type="molecule type" value="Genomic_DNA"/>
</dbReference>
<gene>
    <name evidence="5" type="ORF">P7H43_04135</name>
</gene>
<dbReference type="Pfam" id="PF12833">
    <property type="entry name" value="HTH_18"/>
    <property type="match status" value="1"/>
</dbReference>
<dbReference type="InterPro" id="IPR037923">
    <property type="entry name" value="HTH-like"/>
</dbReference>
<dbReference type="InterPro" id="IPR003313">
    <property type="entry name" value="AraC-bd"/>
</dbReference>
<accession>A0AAW8TXK8</accession>
<keyword evidence="1" id="KW-0805">Transcription regulation</keyword>
<dbReference type="GO" id="GO:0003700">
    <property type="term" value="F:DNA-binding transcription factor activity"/>
    <property type="evidence" value="ECO:0007669"/>
    <property type="project" value="InterPro"/>
</dbReference>
<evidence type="ECO:0000256" key="1">
    <source>
        <dbReference type="ARBA" id="ARBA00023015"/>
    </source>
</evidence>
<dbReference type="PANTHER" id="PTHR43280">
    <property type="entry name" value="ARAC-FAMILY TRANSCRIPTIONAL REGULATOR"/>
    <property type="match status" value="1"/>
</dbReference>
<dbReference type="GO" id="GO:0043565">
    <property type="term" value="F:sequence-specific DNA binding"/>
    <property type="evidence" value="ECO:0007669"/>
    <property type="project" value="InterPro"/>
</dbReference>
<comment type="caution">
    <text evidence="5">The sequence shown here is derived from an EMBL/GenBank/DDBJ whole genome shotgun (WGS) entry which is preliminary data.</text>
</comment>
<dbReference type="Proteomes" id="UP001256711">
    <property type="component" value="Unassembled WGS sequence"/>
</dbReference>
<evidence type="ECO:0000313" key="5">
    <source>
        <dbReference type="EMBL" id="MDT2809662.1"/>
    </source>
</evidence>
<evidence type="ECO:0000256" key="3">
    <source>
        <dbReference type="ARBA" id="ARBA00023163"/>
    </source>
</evidence>
<evidence type="ECO:0000256" key="2">
    <source>
        <dbReference type="ARBA" id="ARBA00023125"/>
    </source>
</evidence>
<reference evidence="5" key="1">
    <citation type="submission" date="2023-03" db="EMBL/GenBank/DDBJ databases">
        <authorList>
            <person name="Shen W."/>
            <person name="Cai J."/>
        </authorList>
    </citation>
    <scope>NUCLEOTIDE SEQUENCE</scope>
    <source>
        <strain evidence="5">B226-2</strain>
    </source>
</reference>
<dbReference type="SMART" id="SM00342">
    <property type="entry name" value="HTH_ARAC"/>
    <property type="match status" value="1"/>
</dbReference>
<dbReference type="InterPro" id="IPR018060">
    <property type="entry name" value="HTH_AraC"/>
</dbReference>
<dbReference type="SUPFAM" id="SSF46689">
    <property type="entry name" value="Homeodomain-like"/>
    <property type="match status" value="2"/>
</dbReference>
<protein>
    <submittedName>
        <fullName evidence="5">AraC family transcriptional regulator</fullName>
    </submittedName>
</protein>
<dbReference type="PRINTS" id="PR00032">
    <property type="entry name" value="HTHARAC"/>
</dbReference>
<dbReference type="SUPFAM" id="SSF51215">
    <property type="entry name" value="Regulatory protein AraC"/>
    <property type="match status" value="1"/>
</dbReference>
<dbReference type="InterPro" id="IPR018062">
    <property type="entry name" value="HTH_AraC-typ_CS"/>
</dbReference>
<dbReference type="Gene3D" id="1.10.10.60">
    <property type="entry name" value="Homeodomain-like"/>
    <property type="match status" value="2"/>
</dbReference>
<evidence type="ECO:0000313" key="6">
    <source>
        <dbReference type="Proteomes" id="UP001256711"/>
    </source>
</evidence>
<keyword evidence="2" id="KW-0238">DNA-binding</keyword>
<dbReference type="PROSITE" id="PS00041">
    <property type="entry name" value="HTH_ARAC_FAMILY_1"/>
    <property type="match status" value="1"/>
</dbReference>
<dbReference type="RefSeq" id="WP_161998354.1">
    <property type="nucleotide sequence ID" value="NZ_CAUGVL010000030.1"/>
</dbReference>
<keyword evidence="3" id="KW-0804">Transcription</keyword>
<dbReference type="Gene3D" id="2.60.120.280">
    <property type="entry name" value="Regulatory protein AraC"/>
    <property type="match status" value="1"/>
</dbReference>